<evidence type="ECO:0008006" key="4">
    <source>
        <dbReference type="Google" id="ProtNLM"/>
    </source>
</evidence>
<evidence type="ECO:0000313" key="3">
    <source>
        <dbReference type="Proteomes" id="UP000294841"/>
    </source>
</evidence>
<dbReference type="EMBL" id="SLXI01000001">
    <property type="protein sequence ID" value="TCP13908.1"/>
    <property type="molecule type" value="Genomic_DNA"/>
</dbReference>
<evidence type="ECO:0000256" key="1">
    <source>
        <dbReference type="SAM" id="SignalP"/>
    </source>
</evidence>
<name>A0A4R2N246_9PAST</name>
<feature type="chain" id="PRO_5020399991" description="Lipoprotein" evidence="1">
    <location>
        <begin position="21"/>
        <end position="86"/>
    </location>
</feature>
<dbReference type="RefSeq" id="WP_132021307.1">
    <property type="nucleotide sequence ID" value="NZ_CP016605.1"/>
</dbReference>
<accession>A0A4R2N246</accession>
<keyword evidence="1" id="KW-0732">Signal</keyword>
<protein>
    <recommendedName>
        <fullName evidence="4">Lipoprotein</fullName>
    </recommendedName>
</protein>
<dbReference type="PROSITE" id="PS51257">
    <property type="entry name" value="PROKAR_LIPOPROTEIN"/>
    <property type="match status" value="1"/>
</dbReference>
<reference evidence="2 3" key="1">
    <citation type="submission" date="2019-03" db="EMBL/GenBank/DDBJ databases">
        <title>Genomic Encyclopedia of Type Strains, Phase IV (KMG-IV): sequencing the most valuable type-strain genomes for metagenomic binning, comparative biology and taxonomic classification.</title>
        <authorList>
            <person name="Goeker M."/>
        </authorList>
    </citation>
    <scope>NUCLEOTIDE SEQUENCE [LARGE SCALE GENOMIC DNA]</scope>
    <source>
        <strain evidence="2 3">DSM 28231</strain>
    </source>
</reference>
<keyword evidence="3" id="KW-1185">Reference proteome</keyword>
<evidence type="ECO:0000313" key="2">
    <source>
        <dbReference type="EMBL" id="TCP13908.1"/>
    </source>
</evidence>
<dbReference type="Proteomes" id="UP000294841">
    <property type="component" value="Unassembled WGS sequence"/>
</dbReference>
<comment type="caution">
    <text evidence="2">The sequence shown here is derived from an EMBL/GenBank/DDBJ whole genome shotgun (WGS) entry which is preliminary data.</text>
</comment>
<gene>
    <name evidence="2" type="ORF">EV697_10124</name>
</gene>
<organism evidence="2 3">
    <name type="scientific">Bisgaardia hudsonensis</name>
    <dbReference type="NCBI Taxonomy" id="109472"/>
    <lineage>
        <taxon>Bacteria</taxon>
        <taxon>Pseudomonadati</taxon>
        <taxon>Pseudomonadota</taxon>
        <taxon>Gammaproteobacteria</taxon>
        <taxon>Pasteurellales</taxon>
        <taxon>Pasteurellaceae</taxon>
        <taxon>Bisgaardia</taxon>
    </lineage>
</organism>
<sequence>MKKFLLLGISVLLAACSTNYSTKTLSPSCQDYFQVIDNNLSKSSLSNLSDVKISFNESKQKLDALPVEKQNRICNIRMAHTIQKSK</sequence>
<dbReference type="Pfam" id="PF17274">
    <property type="entry name" value="DUF5339"/>
    <property type="match status" value="1"/>
</dbReference>
<feature type="signal peptide" evidence="1">
    <location>
        <begin position="1"/>
        <end position="20"/>
    </location>
</feature>
<dbReference type="InterPro" id="IPR020493">
    <property type="entry name" value="Uncharacterised_HI0310"/>
</dbReference>
<dbReference type="OrthoDB" id="5679186at2"/>
<proteinExistence type="predicted"/>
<dbReference type="AlphaFoldDB" id="A0A4R2N246"/>